<protein>
    <submittedName>
        <fullName evidence="1">DYH3 protein</fullName>
    </submittedName>
</protein>
<evidence type="ECO:0000313" key="2">
    <source>
        <dbReference type="Proteomes" id="UP000886611"/>
    </source>
</evidence>
<feature type="non-terminal residue" evidence="1">
    <location>
        <position position="226"/>
    </location>
</feature>
<proteinExistence type="predicted"/>
<feature type="non-terminal residue" evidence="1">
    <location>
        <position position="1"/>
    </location>
</feature>
<name>A0A8X7WVA3_POLSE</name>
<gene>
    <name evidence="1" type="primary">Dnah3_0</name>
    <name evidence="1" type="ORF">GTO96_0007955</name>
</gene>
<keyword evidence="2" id="KW-1185">Reference proteome</keyword>
<sequence length="226" mass="26094">MESRMRHMTRIVRERQLQHYGHVAQFPEGDPVRRTLIVEDLSGWTKPRRHPRNTWLRQIEGHFQRPKDDSLHNMSHTKGFLGLPPLPAASSEKPSELYQIVLRHSFHPPILQSTAWTLAVPFKEQRHHRSPSDSIGNNYTPSASKLKIKDLHKKPFSVRTAASVASPRPLSCILYFECIPFISLYSWSSDTSPEIWNERAVGNRNLNVRRHMKPLTPTLLALHKPA</sequence>
<dbReference type="EMBL" id="JAATIS010009265">
    <property type="protein sequence ID" value="KAG2455582.1"/>
    <property type="molecule type" value="Genomic_DNA"/>
</dbReference>
<comment type="caution">
    <text evidence="1">The sequence shown here is derived from an EMBL/GenBank/DDBJ whole genome shotgun (WGS) entry which is preliminary data.</text>
</comment>
<evidence type="ECO:0000313" key="1">
    <source>
        <dbReference type="EMBL" id="KAG2455582.1"/>
    </source>
</evidence>
<reference evidence="1 2" key="1">
    <citation type="journal article" date="2021" name="Cell">
        <title>Tracing the genetic footprints of vertebrate landing in non-teleost ray-finned fishes.</title>
        <authorList>
            <person name="Bi X."/>
            <person name="Wang K."/>
            <person name="Yang L."/>
            <person name="Pan H."/>
            <person name="Jiang H."/>
            <person name="Wei Q."/>
            <person name="Fang M."/>
            <person name="Yu H."/>
            <person name="Zhu C."/>
            <person name="Cai Y."/>
            <person name="He Y."/>
            <person name="Gan X."/>
            <person name="Zeng H."/>
            <person name="Yu D."/>
            <person name="Zhu Y."/>
            <person name="Jiang H."/>
            <person name="Qiu Q."/>
            <person name="Yang H."/>
            <person name="Zhang Y.E."/>
            <person name="Wang W."/>
            <person name="Zhu M."/>
            <person name="He S."/>
            <person name="Zhang G."/>
        </authorList>
    </citation>
    <scope>NUCLEOTIDE SEQUENCE [LARGE SCALE GENOMIC DNA]</scope>
    <source>
        <strain evidence="1">Bchr_013</strain>
    </source>
</reference>
<organism evidence="1 2">
    <name type="scientific">Polypterus senegalus</name>
    <name type="common">Senegal bichir</name>
    <dbReference type="NCBI Taxonomy" id="55291"/>
    <lineage>
        <taxon>Eukaryota</taxon>
        <taxon>Metazoa</taxon>
        <taxon>Chordata</taxon>
        <taxon>Craniata</taxon>
        <taxon>Vertebrata</taxon>
        <taxon>Euteleostomi</taxon>
        <taxon>Actinopterygii</taxon>
        <taxon>Polypteriformes</taxon>
        <taxon>Polypteridae</taxon>
        <taxon>Polypterus</taxon>
    </lineage>
</organism>
<accession>A0A8X7WVA3</accession>
<dbReference type="AlphaFoldDB" id="A0A8X7WVA3"/>
<dbReference type="Proteomes" id="UP000886611">
    <property type="component" value="Unassembled WGS sequence"/>
</dbReference>